<dbReference type="AlphaFoldDB" id="A0AAE9FJN3"/>
<feature type="transmembrane region" description="Helical" evidence="1">
    <location>
        <begin position="261"/>
        <end position="284"/>
    </location>
</feature>
<feature type="transmembrane region" description="Helical" evidence="1">
    <location>
        <begin position="170"/>
        <end position="196"/>
    </location>
</feature>
<organism evidence="2 3">
    <name type="scientific">Caenorhabditis briggsae</name>
    <dbReference type="NCBI Taxonomy" id="6238"/>
    <lineage>
        <taxon>Eukaryota</taxon>
        <taxon>Metazoa</taxon>
        <taxon>Ecdysozoa</taxon>
        <taxon>Nematoda</taxon>
        <taxon>Chromadorea</taxon>
        <taxon>Rhabditida</taxon>
        <taxon>Rhabditina</taxon>
        <taxon>Rhabditomorpha</taxon>
        <taxon>Rhabditoidea</taxon>
        <taxon>Rhabditidae</taxon>
        <taxon>Peloderinae</taxon>
        <taxon>Caenorhabditis</taxon>
    </lineage>
</organism>
<accession>A0AAE9FJN3</accession>
<keyword evidence="1" id="KW-1133">Transmembrane helix</keyword>
<keyword evidence="3" id="KW-1185">Reference proteome</keyword>
<reference evidence="2 3" key="1">
    <citation type="submission" date="2022-04" db="EMBL/GenBank/DDBJ databases">
        <title>Chromosome-level reference genomes for two strains of Caenorhabditis briggsae: an improved platform for comparative genomics.</title>
        <authorList>
            <person name="Stevens L."/>
            <person name="Andersen E."/>
        </authorList>
    </citation>
    <scope>NUCLEOTIDE SEQUENCE [LARGE SCALE GENOMIC DNA]</scope>
    <source>
        <strain evidence="2">VX34</strain>
        <tissue evidence="2">Whole-organism</tissue>
    </source>
</reference>
<proteinExistence type="predicted"/>
<evidence type="ECO:0000256" key="1">
    <source>
        <dbReference type="SAM" id="Phobius"/>
    </source>
</evidence>
<feature type="transmembrane region" description="Helical" evidence="1">
    <location>
        <begin position="140"/>
        <end position="158"/>
    </location>
</feature>
<sequence>MMFFVLPYSLGGPTPTSPVATRTEKPRPLFVIFEHFLRSSSSFFEMKSRTEVLQIPNLTTHPSTSTKSNINLVKTTLNLGLFGAERMLPCSSPQEKEMPVERVPTPCPTIRKMTRAAEYHEYATKFLRDFTNYLVKEKMCMKLLMFVYATIMYSLVFFIEGDSFKIQMDGVQICSSIVLTEMALGASLTISTYALLYKRAVAMAPLLFFQSVVLMYGFSHYLVPFLDMQYRVALMIFEEDNTTGTVLWTCFRLLVLFISRIFPLIIQLGFTIFTIKIIFCLMLVENVESRIYLPYHRSTVPMNSRVWSSIRRKISVRQFQDSSTQTLAGALTDPELVSEMSAKFKGVRFPQALVHQEDLC</sequence>
<keyword evidence="1" id="KW-0812">Transmembrane</keyword>
<gene>
    <name evidence="2" type="ORF">L5515_019359</name>
</gene>
<keyword evidence="1" id="KW-0472">Membrane</keyword>
<evidence type="ECO:0000313" key="3">
    <source>
        <dbReference type="Proteomes" id="UP000829354"/>
    </source>
</evidence>
<dbReference type="Proteomes" id="UP000829354">
    <property type="component" value="Chromosome X"/>
</dbReference>
<feature type="transmembrane region" description="Helical" evidence="1">
    <location>
        <begin position="203"/>
        <end position="223"/>
    </location>
</feature>
<evidence type="ECO:0000313" key="2">
    <source>
        <dbReference type="EMBL" id="UMM44129.1"/>
    </source>
</evidence>
<name>A0AAE9FJN3_CAEBR</name>
<dbReference type="EMBL" id="CP092625">
    <property type="protein sequence ID" value="UMM44129.1"/>
    <property type="molecule type" value="Genomic_DNA"/>
</dbReference>
<protein>
    <submittedName>
        <fullName evidence="2">Uncharacterized protein</fullName>
    </submittedName>
</protein>